<dbReference type="GO" id="GO:0008017">
    <property type="term" value="F:microtubule binding"/>
    <property type="evidence" value="ECO:0007669"/>
    <property type="project" value="TreeGrafter"/>
</dbReference>
<reference evidence="4" key="1">
    <citation type="submission" date="2025-08" db="UniProtKB">
        <authorList>
            <consortium name="RefSeq"/>
        </authorList>
    </citation>
    <scope>IDENTIFICATION</scope>
    <source>
        <strain evidence="4">15112-1751.03</strain>
        <tissue evidence="4">Whole Adult</tissue>
    </source>
</reference>
<evidence type="ECO:0000256" key="1">
    <source>
        <dbReference type="SAM" id="MobiDB-lite"/>
    </source>
</evidence>
<organism evidence="3 4">
    <name type="scientific">Drosophila albomicans</name>
    <name type="common">Fruit fly</name>
    <dbReference type="NCBI Taxonomy" id="7291"/>
    <lineage>
        <taxon>Eukaryota</taxon>
        <taxon>Metazoa</taxon>
        <taxon>Ecdysozoa</taxon>
        <taxon>Arthropoda</taxon>
        <taxon>Hexapoda</taxon>
        <taxon>Insecta</taxon>
        <taxon>Pterygota</taxon>
        <taxon>Neoptera</taxon>
        <taxon>Endopterygota</taxon>
        <taxon>Diptera</taxon>
        <taxon>Brachycera</taxon>
        <taxon>Muscomorpha</taxon>
        <taxon>Ephydroidea</taxon>
        <taxon>Drosophilidae</taxon>
        <taxon>Drosophila</taxon>
    </lineage>
</organism>
<sequence>MLAELTHVGVTVQMPLSVLHDCLTLRCIHTHFDNCSQYAKSFDTVIPESIKDLTAGILSIEDCLANEWLMQVDIQAELLDNMLQKREAYEEIMRIIAERTERAAKEKKANEGKTVKAIAIPKAPKEPPSVPQGMLPDAYSAFLEQEQQQYVEMLDTQYNPLNLKMRLDEINLRQYILLGGLYSVMFVRRPGNTHFEKFNIILHEDGRVLHTMENVVADLHPKRHDDLHERHSRPSQRTSTSSQGRSKSRMRLQMDAKQRKSSKLEDDELPYFFVTLQLAPEMCRWGEPTACQYITTMEEVVSDISFIVEEKKESTGKKKKSKFESIMKSVEVETRPSVFTKIVRRDSAISNVFRPTLISLLRQSKRVTVGTRTMPVHNFSLLKQLTHLEIRQLERYGVPRVISSLKFPLEVREELEQLHDQRPKNKNMLMRRRSADVEEILDLGYIDFNFEEQHAPERVFPIFSNVETVRYVDMQLEEDEHLDKKSIYGLLETFDNIRSQYQTNYALIMNQPDFQHKKPAVSKKAVVPVPDNRSTVTGRVKSLVGRKSESRLPSFRSSHITSLSGSGSRSATSVHTEQLSDTDATTNSRMTFSTDDKEEKPKVKVTHWTTKHIITSTFNRNERTLTIKTDRLGIFGLAFKRYEHFPFRDWSMQPNEENPDEIVLTVDTFHARIVLYISAQGVRGYVTDITKGYVAHPVKYLDIPTPIADFRVLRKKFYDKCINIFAEHDASFYIDNGYFSVKHVATEDHTYDAMALHCKLMKFTRSSWNRLATRRNILLCMKNAKDQSDYTEVTVRITPDAATFVEVTELCSDDLDVIKLDYKNTWRNMSHYTDLHQAIASMNPHAVDVRNKDVQLLSRLKRMLSEIHIMNFS</sequence>
<dbReference type="OrthoDB" id="7737418at2759"/>
<dbReference type="PANTHER" id="PTHR20929:SF11">
    <property type="entry name" value="DYNEIN AXONEMAL INTERMEDIATE CHAIN 7"/>
    <property type="match status" value="1"/>
</dbReference>
<dbReference type="Proteomes" id="UP000515160">
    <property type="component" value="Chromosome 3"/>
</dbReference>
<dbReference type="GO" id="GO:0048487">
    <property type="term" value="F:beta-tubulin binding"/>
    <property type="evidence" value="ECO:0007669"/>
    <property type="project" value="TreeGrafter"/>
</dbReference>
<feature type="region of interest" description="Disordered" evidence="1">
    <location>
        <begin position="519"/>
        <end position="598"/>
    </location>
</feature>
<protein>
    <submittedName>
        <fullName evidence="4">Uncharacterized protein LOC117568170</fullName>
    </submittedName>
</protein>
<evidence type="ECO:0000259" key="2">
    <source>
        <dbReference type="Pfam" id="PF12366"/>
    </source>
</evidence>
<gene>
    <name evidence="4" type="primary">LOC117568170</name>
</gene>
<accession>A0A6P8WPX9</accession>
<feature type="region of interest" description="Disordered" evidence="1">
    <location>
        <begin position="224"/>
        <end position="262"/>
    </location>
</feature>
<dbReference type="RefSeq" id="XP_034104494.2">
    <property type="nucleotide sequence ID" value="XM_034248603.2"/>
</dbReference>
<feature type="domain" description="CASC1 C-terminal" evidence="2">
    <location>
        <begin position="604"/>
        <end position="825"/>
    </location>
</feature>
<dbReference type="InterPro" id="IPR022110">
    <property type="entry name" value="CASC1_C"/>
</dbReference>
<dbReference type="AlphaFoldDB" id="A0A6P8WPX9"/>
<dbReference type="InterPro" id="IPR023247">
    <property type="entry name" value="IC97/Dnai7-like"/>
</dbReference>
<feature type="compositionally biased region" description="Low complexity" evidence="1">
    <location>
        <begin position="556"/>
        <end position="573"/>
    </location>
</feature>
<keyword evidence="3" id="KW-1185">Reference proteome</keyword>
<feature type="compositionally biased region" description="Low complexity" evidence="1">
    <location>
        <begin position="235"/>
        <end position="245"/>
    </location>
</feature>
<proteinExistence type="predicted"/>
<name>A0A6P8WPX9_DROAB</name>
<dbReference type="PANTHER" id="PTHR20929">
    <property type="entry name" value="LUNG ADENOMA SUSCEPTIBILITY 1-RELATED"/>
    <property type="match status" value="1"/>
</dbReference>
<evidence type="ECO:0000313" key="4">
    <source>
        <dbReference type="RefSeq" id="XP_034104494.2"/>
    </source>
</evidence>
<feature type="compositionally biased region" description="Basic and acidic residues" evidence="1">
    <location>
        <begin position="252"/>
        <end position="262"/>
    </location>
</feature>
<evidence type="ECO:0000313" key="3">
    <source>
        <dbReference type="Proteomes" id="UP000515160"/>
    </source>
</evidence>
<dbReference type="GeneID" id="117568170"/>
<dbReference type="Pfam" id="PF12366">
    <property type="entry name" value="Casc1_C"/>
    <property type="match status" value="1"/>
</dbReference>
<feature type="compositionally biased region" description="Polar residues" evidence="1">
    <location>
        <begin position="574"/>
        <end position="593"/>
    </location>
</feature>